<dbReference type="Gene3D" id="3.40.50.300">
    <property type="entry name" value="P-loop containing nucleotide triphosphate hydrolases"/>
    <property type="match status" value="1"/>
</dbReference>
<reference evidence="2" key="1">
    <citation type="submission" date="2020-05" db="EMBL/GenBank/DDBJ databases">
        <authorList>
            <person name="Chiriac C."/>
            <person name="Salcher M."/>
            <person name="Ghai R."/>
            <person name="Kavagutti S V."/>
        </authorList>
    </citation>
    <scope>NUCLEOTIDE SEQUENCE</scope>
</reference>
<evidence type="ECO:0000313" key="2">
    <source>
        <dbReference type="EMBL" id="CAB4188426.1"/>
    </source>
</evidence>
<evidence type="ECO:0000259" key="1">
    <source>
        <dbReference type="Pfam" id="PF04466"/>
    </source>
</evidence>
<dbReference type="InterPro" id="IPR027417">
    <property type="entry name" value="P-loop_NTPase"/>
</dbReference>
<proteinExistence type="predicted"/>
<organism evidence="2">
    <name type="scientific">uncultured Caudovirales phage</name>
    <dbReference type="NCBI Taxonomy" id="2100421"/>
    <lineage>
        <taxon>Viruses</taxon>
        <taxon>Duplodnaviria</taxon>
        <taxon>Heunggongvirae</taxon>
        <taxon>Uroviricota</taxon>
        <taxon>Caudoviricetes</taxon>
        <taxon>Peduoviridae</taxon>
        <taxon>Maltschvirus</taxon>
        <taxon>Maltschvirus maltsch</taxon>
    </lineage>
</organism>
<sequence>MIEYLPKQNEALRVLGNSHPARVVLFGGAAGGSKSFIGCAWQISRRFKYPGTRGLIGRSKLDTLKKTTLKTFFEVAQMFGLAPNEHYTINNQTHVITFANGSEIILKDLFAYPSDPEFHALGGLELTDAYVDESAQVSKRAIDILQSRIRFKLNHYDLKPKMLLTCNPSKGWLYNEFYAPFKNDSLPAHLAFIPSLPTDNPHLPESYLETLRMLPEVDRRRLLDGDWEYDESIDNLYQYDDLVRCFRDEESKGEKYISADIARLGKDRTVICVWHGLHLVEIHELRKQPITTVVTNIRELVSKHSIRLANVICDEDGVGGGVVDSLKCRGFLNGGRAKQPDRYVNQKAECYFKLAELIEQNKVVFKVDRFRDVIVQELDMIRRRTPEADGKLAVISKDEIARMHGKSPDYADAIMMRVYFELFPNYGSYSWA</sequence>
<accession>A0A6J5R194</accession>
<dbReference type="EMBL" id="LR797129">
    <property type="protein sequence ID" value="CAB4188426.1"/>
    <property type="molecule type" value="Genomic_DNA"/>
</dbReference>
<protein>
    <submittedName>
        <fullName evidence="2">Phage_term_2, phage terminase, large subunit, PBSX family</fullName>
    </submittedName>
</protein>
<gene>
    <name evidence="2" type="ORF">UFOVP1175_23</name>
</gene>
<dbReference type="Pfam" id="PF04466">
    <property type="entry name" value="Terminase_3"/>
    <property type="match status" value="1"/>
</dbReference>
<dbReference type="Gene3D" id="3.30.420.240">
    <property type="match status" value="1"/>
</dbReference>
<name>A0A6J5R194_9CAUD</name>
<feature type="domain" description="Phage terminase large subunit N-terminal" evidence="1">
    <location>
        <begin position="24"/>
        <end position="218"/>
    </location>
</feature>
<dbReference type="InterPro" id="IPR035412">
    <property type="entry name" value="Terminase_L_N"/>
</dbReference>